<dbReference type="AlphaFoldDB" id="A0A1H1S4P9"/>
<dbReference type="SUPFAM" id="SSF54285">
    <property type="entry name" value="MoaD/ThiS"/>
    <property type="match status" value="1"/>
</dbReference>
<protein>
    <submittedName>
        <fullName evidence="1">ThiS family protein</fullName>
    </submittedName>
</protein>
<dbReference type="OrthoDB" id="4331766at2"/>
<dbReference type="InterPro" id="IPR003749">
    <property type="entry name" value="ThiS/MoaD-like"/>
</dbReference>
<name>A0A1H1S4P9_9ACTN</name>
<dbReference type="InterPro" id="IPR016155">
    <property type="entry name" value="Mopterin_synth/thiamin_S_b"/>
</dbReference>
<gene>
    <name evidence="1" type="ORF">SAMN04489812_1881</name>
</gene>
<keyword evidence="2" id="KW-1185">Reference proteome</keyword>
<dbReference type="InterPro" id="IPR012675">
    <property type="entry name" value="Beta-grasp_dom_sf"/>
</dbReference>
<organism evidence="1 2">
    <name type="scientific">Microlunatus soli</name>
    <dbReference type="NCBI Taxonomy" id="630515"/>
    <lineage>
        <taxon>Bacteria</taxon>
        <taxon>Bacillati</taxon>
        <taxon>Actinomycetota</taxon>
        <taxon>Actinomycetes</taxon>
        <taxon>Propionibacteriales</taxon>
        <taxon>Propionibacteriaceae</taxon>
        <taxon>Microlunatus</taxon>
    </lineage>
</organism>
<sequence length="86" mass="9055">MTNVVLHYWAGARAAAGVETEVLQAPTIAAAVAAAGAGREDSRLADVLVSCSFLIDGRVLHEQDQQRPLDSDVTVEVLPPFAGGRR</sequence>
<dbReference type="Proteomes" id="UP000199103">
    <property type="component" value="Chromosome I"/>
</dbReference>
<evidence type="ECO:0000313" key="2">
    <source>
        <dbReference type="Proteomes" id="UP000199103"/>
    </source>
</evidence>
<dbReference type="STRING" id="630515.SAMN04489812_1881"/>
<dbReference type="Gene3D" id="3.10.20.30">
    <property type="match status" value="1"/>
</dbReference>
<reference evidence="1 2" key="1">
    <citation type="submission" date="2016-10" db="EMBL/GenBank/DDBJ databases">
        <authorList>
            <person name="de Groot N.N."/>
        </authorList>
    </citation>
    <scope>NUCLEOTIDE SEQUENCE [LARGE SCALE GENOMIC DNA]</scope>
    <source>
        <strain evidence="1 2">DSM 21800</strain>
    </source>
</reference>
<dbReference type="RefSeq" id="WP_091523422.1">
    <property type="nucleotide sequence ID" value="NZ_LT629772.1"/>
</dbReference>
<proteinExistence type="predicted"/>
<accession>A0A1H1S4P9</accession>
<evidence type="ECO:0000313" key="1">
    <source>
        <dbReference type="EMBL" id="SDS42972.1"/>
    </source>
</evidence>
<dbReference type="Pfam" id="PF02597">
    <property type="entry name" value="ThiS"/>
    <property type="match status" value="1"/>
</dbReference>
<dbReference type="EMBL" id="LT629772">
    <property type="protein sequence ID" value="SDS42972.1"/>
    <property type="molecule type" value="Genomic_DNA"/>
</dbReference>